<dbReference type="OrthoDB" id="2371262at2"/>
<gene>
    <name evidence="1" type="ORF">SAMN05660235_02276</name>
</gene>
<dbReference type="Pfam" id="PF10776">
    <property type="entry name" value="DUF2600"/>
    <property type="match status" value="1"/>
</dbReference>
<dbReference type="STRING" id="1123285.SAMN05660235_02276"/>
<evidence type="ECO:0000313" key="2">
    <source>
        <dbReference type="Proteomes" id="UP000243333"/>
    </source>
</evidence>
<sequence>MVRQLVSRAASLSLILKFVGQVFPMVNRELAGWREHAGRQACPQLAEQALASIRDKRFHCQGGSIYSLYEGVSTPDFIRLVVALQTISDYLDNLCDRAGISDEAAFRQLHLAMTAALDPGAPLQDYYRHYPFHDDGGYLAALVRTCQQETAKLPAYPVVKPYVLRLAGLYSELQTYKHLDPTVREAKMHAWVACHLGAYPGITGWEFAAATGSTLGMFMLCAAAANPRLTAAQAQRFDAAYFPWISGLHILLDYFIDAAEDRAHGDLNFVAYYRSDAEITQRLTLFLREALARAAALPAHPFTETVIYGLVAMYLSDPKTEAPRERAIKQALLAAAGPYARFVHWLCRLLRRSKIL</sequence>
<dbReference type="Proteomes" id="UP000243333">
    <property type="component" value="Unassembled WGS sequence"/>
</dbReference>
<accession>A0A1G7MU14</accession>
<proteinExistence type="predicted"/>
<dbReference type="EMBL" id="FNBU01000019">
    <property type="protein sequence ID" value="SDF64550.1"/>
    <property type="molecule type" value="Genomic_DNA"/>
</dbReference>
<organism evidence="1 2">
    <name type="scientific">Sporolituus thermophilus DSM 23256</name>
    <dbReference type="NCBI Taxonomy" id="1123285"/>
    <lineage>
        <taxon>Bacteria</taxon>
        <taxon>Bacillati</taxon>
        <taxon>Bacillota</taxon>
        <taxon>Negativicutes</taxon>
        <taxon>Selenomonadales</taxon>
        <taxon>Sporomusaceae</taxon>
        <taxon>Sporolituus</taxon>
    </lineage>
</organism>
<protein>
    <submittedName>
        <fullName evidence="1">Tetraprenyl-beta-curcumene synthase</fullName>
    </submittedName>
</protein>
<reference evidence="2" key="1">
    <citation type="submission" date="2016-10" db="EMBL/GenBank/DDBJ databases">
        <authorList>
            <person name="Varghese N."/>
            <person name="Submissions S."/>
        </authorList>
    </citation>
    <scope>NUCLEOTIDE SEQUENCE [LARGE SCALE GENOMIC DNA]</scope>
    <source>
        <strain evidence="2">DSM 23256</strain>
    </source>
</reference>
<dbReference type="AlphaFoldDB" id="A0A1G7MU14"/>
<name>A0A1G7MU14_9FIRM</name>
<dbReference type="InterPro" id="IPR019712">
    <property type="entry name" value="YtpB-like"/>
</dbReference>
<evidence type="ECO:0000313" key="1">
    <source>
        <dbReference type="EMBL" id="SDF64550.1"/>
    </source>
</evidence>
<keyword evidence="2" id="KW-1185">Reference proteome</keyword>